<organism evidence="9 10">
    <name type="scientific">Naasia lichenicola</name>
    <dbReference type="NCBI Taxonomy" id="2565933"/>
    <lineage>
        <taxon>Bacteria</taxon>
        <taxon>Bacillati</taxon>
        <taxon>Actinomycetota</taxon>
        <taxon>Actinomycetes</taxon>
        <taxon>Micrococcales</taxon>
        <taxon>Microbacteriaceae</taxon>
        <taxon>Naasia</taxon>
    </lineage>
</organism>
<feature type="transmembrane region" description="Helical" evidence="7">
    <location>
        <begin position="136"/>
        <end position="155"/>
    </location>
</feature>
<comment type="caution">
    <text evidence="9">The sequence shown here is derived from an EMBL/GenBank/DDBJ whole genome shotgun (WGS) entry which is preliminary data.</text>
</comment>
<protein>
    <submittedName>
        <fullName evidence="9">ABC transporter permease</fullName>
    </submittedName>
</protein>
<feature type="transmembrane region" description="Helical" evidence="7">
    <location>
        <begin position="297"/>
        <end position="320"/>
    </location>
</feature>
<name>A0A4S4FEQ3_9MICO</name>
<dbReference type="OrthoDB" id="147639at2"/>
<gene>
    <name evidence="9" type="ORF">E6C64_16705</name>
</gene>
<keyword evidence="6 7" id="KW-0472">Membrane</keyword>
<dbReference type="EMBL" id="SSSM01000006">
    <property type="protein sequence ID" value="THG28468.1"/>
    <property type="molecule type" value="Genomic_DNA"/>
</dbReference>
<keyword evidence="4 7" id="KW-0812">Transmembrane</keyword>
<feature type="transmembrane region" description="Helical" evidence="7">
    <location>
        <begin position="9"/>
        <end position="31"/>
    </location>
</feature>
<reference evidence="9 10" key="1">
    <citation type="submission" date="2019-04" db="EMBL/GenBank/DDBJ databases">
        <authorList>
            <person name="Jiang L."/>
        </authorList>
    </citation>
    <scope>NUCLEOTIDE SEQUENCE [LARGE SCALE GENOMIC DNA]</scope>
    <source>
        <strain evidence="9 10">YIM 131853</strain>
    </source>
</reference>
<dbReference type="PANTHER" id="PTHR30465:SF0">
    <property type="entry name" value="OLIGOPEPTIDE TRANSPORT SYSTEM PERMEASE PROTEIN APPB"/>
    <property type="match status" value="1"/>
</dbReference>
<dbReference type="Proteomes" id="UP000309133">
    <property type="component" value="Unassembled WGS sequence"/>
</dbReference>
<keyword evidence="3" id="KW-1003">Cell membrane</keyword>
<feature type="transmembrane region" description="Helical" evidence="7">
    <location>
        <begin position="248"/>
        <end position="269"/>
    </location>
</feature>
<feature type="domain" description="ABC transmembrane type-1" evidence="8">
    <location>
        <begin position="97"/>
        <end position="313"/>
    </location>
</feature>
<dbReference type="AlphaFoldDB" id="A0A4S4FEQ3"/>
<proteinExistence type="inferred from homology"/>
<evidence type="ECO:0000256" key="4">
    <source>
        <dbReference type="ARBA" id="ARBA00022692"/>
    </source>
</evidence>
<keyword evidence="2 7" id="KW-0813">Transport</keyword>
<dbReference type="SUPFAM" id="SSF161098">
    <property type="entry name" value="MetI-like"/>
    <property type="match status" value="1"/>
</dbReference>
<evidence type="ECO:0000256" key="6">
    <source>
        <dbReference type="ARBA" id="ARBA00023136"/>
    </source>
</evidence>
<keyword evidence="5 7" id="KW-1133">Transmembrane helix</keyword>
<dbReference type="CDD" id="cd06261">
    <property type="entry name" value="TM_PBP2"/>
    <property type="match status" value="1"/>
</dbReference>
<dbReference type="GO" id="GO:0005886">
    <property type="term" value="C:plasma membrane"/>
    <property type="evidence" value="ECO:0007669"/>
    <property type="project" value="UniProtKB-SubCell"/>
</dbReference>
<evidence type="ECO:0000256" key="1">
    <source>
        <dbReference type="ARBA" id="ARBA00004651"/>
    </source>
</evidence>
<comment type="similarity">
    <text evidence="7">Belongs to the binding-protein-dependent transport system permease family.</text>
</comment>
<feature type="transmembrane region" description="Helical" evidence="7">
    <location>
        <begin position="103"/>
        <end position="124"/>
    </location>
</feature>
<dbReference type="PROSITE" id="PS50928">
    <property type="entry name" value="ABC_TM1"/>
    <property type="match status" value="1"/>
</dbReference>
<dbReference type="InterPro" id="IPR035906">
    <property type="entry name" value="MetI-like_sf"/>
</dbReference>
<dbReference type="RefSeq" id="WP_136428828.1">
    <property type="nucleotide sequence ID" value="NZ_SSSM01000006.1"/>
</dbReference>
<keyword evidence="10" id="KW-1185">Reference proteome</keyword>
<feature type="transmembrane region" description="Helical" evidence="7">
    <location>
        <begin position="191"/>
        <end position="209"/>
    </location>
</feature>
<evidence type="ECO:0000313" key="9">
    <source>
        <dbReference type="EMBL" id="THG28468.1"/>
    </source>
</evidence>
<dbReference type="GO" id="GO:0055085">
    <property type="term" value="P:transmembrane transport"/>
    <property type="evidence" value="ECO:0007669"/>
    <property type="project" value="InterPro"/>
</dbReference>
<evidence type="ECO:0000256" key="3">
    <source>
        <dbReference type="ARBA" id="ARBA00022475"/>
    </source>
</evidence>
<evidence type="ECO:0000256" key="7">
    <source>
        <dbReference type="RuleBase" id="RU363032"/>
    </source>
</evidence>
<comment type="subcellular location">
    <subcellularLocation>
        <location evidence="1 7">Cell membrane</location>
        <topology evidence="1 7">Multi-pass membrane protein</topology>
    </subcellularLocation>
</comment>
<sequence>MVRYLAKRLVYYAVLVFIATSLTYLLASLSFNPRLTYESRNPRPPASVIDTQLSQIGVNDHDPLIGRYLTWAGKTFTGDLGLTVTRKEIDNEFWVRLGISLRLLIIGSILGTVLGVLLGFWNALRQYRLSDRVSTILSFVLLSTPVFLSAVLLKIGATGLNQALGIQLINYTGEATAGFQGTLWEALGDRAVHLLLPTISIAIGSIAIYSRYQRATMLDVLGSDYIRTARAKGLSRTRATLKHGLRTALIPMTTLFAYGFLGIFLGATFTEKIFGWNGLGAWFIEGVQANDVNVVTAYSLFAAVVVLLAGFLADIANAALDPRVRAAR</sequence>
<evidence type="ECO:0000313" key="10">
    <source>
        <dbReference type="Proteomes" id="UP000309133"/>
    </source>
</evidence>
<dbReference type="PANTHER" id="PTHR30465">
    <property type="entry name" value="INNER MEMBRANE ABC TRANSPORTER"/>
    <property type="match status" value="1"/>
</dbReference>
<evidence type="ECO:0000256" key="5">
    <source>
        <dbReference type="ARBA" id="ARBA00022989"/>
    </source>
</evidence>
<evidence type="ECO:0000259" key="8">
    <source>
        <dbReference type="PROSITE" id="PS50928"/>
    </source>
</evidence>
<dbReference type="InterPro" id="IPR000515">
    <property type="entry name" value="MetI-like"/>
</dbReference>
<dbReference type="Gene3D" id="1.10.3720.10">
    <property type="entry name" value="MetI-like"/>
    <property type="match status" value="1"/>
</dbReference>
<evidence type="ECO:0000256" key="2">
    <source>
        <dbReference type="ARBA" id="ARBA00022448"/>
    </source>
</evidence>
<accession>A0A4S4FEQ3</accession>
<dbReference type="Pfam" id="PF00528">
    <property type="entry name" value="BPD_transp_1"/>
    <property type="match status" value="1"/>
</dbReference>